<evidence type="ECO:0000256" key="4">
    <source>
        <dbReference type="PROSITE-ProRule" id="PRU01161"/>
    </source>
</evidence>
<comment type="caution">
    <text evidence="4">Lacks conserved residue(s) required for the propagation of feature annotation.</text>
</comment>
<evidence type="ECO:0000256" key="3">
    <source>
        <dbReference type="ARBA" id="ARBA00023098"/>
    </source>
</evidence>
<accession>A0A418YQC5</accession>
<dbReference type="RefSeq" id="WP_119748009.1">
    <property type="nucleotide sequence ID" value="NZ_QVRA01000014.1"/>
</dbReference>
<feature type="active site" description="Nucleophile" evidence="4">
    <location>
        <position position="59"/>
    </location>
</feature>
<keyword evidence="7" id="KW-1185">Reference proteome</keyword>
<dbReference type="OrthoDB" id="9813090at2"/>
<dbReference type="InterPro" id="IPR016035">
    <property type="entry name" value="Acyl_Trfase/lysoPLipase"/>
</dbReference>
<dbReference type="GO" id="GO:0016042">
    <property type="term" value="P:lipid catabolic process"/>
    <property type="evidence" value="ECO:0007669"/>
    <property type="project" value="UniProtKB-UniRule"/>
</dbReference>
<dbReference type="InterPro" id="IPR050301">
    <property type="entry name" value="NTE"/>
</dbReference>
<gene>
    <name evidence="6" type="ORF">D0Z70_15455</name>
</gene>
<evidence type="ECO:0000313" key="6">
    <source>
        <dbReference type="EMBL" id="RJG53643.1"/>
    </source>
</evidence>
<keyword evidence="1 4" id="KW-0378">Hydrolase</keyword>
<feature type="active site" description="Proton acceptor" evidence="4">
    <location>
        <position position="223"/>
    </location>
</feature>
<keyword evidence="2 4" id="KW-0442">Lipid degradation</keyword>
<dbReference type="Gene3D" id="3.40.1090.10">
    <property type="entry name" value="Cytosolic phospholipase A2 catalytic domain"/>
    <property type="match status" value="2"/>
</dbReference>
<dbReference type="PANTHER" id="PTHR14226:SF78">
    <property type="entry name" value="SLR0060 PROTEIN"/>
    <property type="match status" value="1"/>
</dbReference>
<reference evidence="6 7" key="1">
    <citation type="submission" date="2018-08" db="EMBL/GenBank/DDBJ databases">
        <title>Sphingobium sp. EO9.</title>
        <authorList>
            <person name="Park Y."/>
            <person name="Kim K.H."/>
            <person name="Jeon C.O."/>
        </authorList>
    </citation>
    <scope>NUCLEOTIDE SEQUENCE [LARGE SCALE GENOMIC DNA]</scope>
    <source>
        <strain evidence="6 7">EO9</strain>
    </source>
</reference>
<name>A0A418YQC5_9SPHN</name>
<evidence type="ECO:0000259" key="5">
    <source>
        <dbReference type="PROSITE" id="PS51635"/>
    </source>
</evidence>
<dbReference type="SUPFAM" id="SSF52151">
    <property type="entry name" value="FabD/lysophospholipase-like"/>
    <property type="match status" value="1"/>
</dbReference>
<dbReference type="EMBL" id="QVRA01000014">
    <property type="protein sequence ID" value="RJG53643.1"/>
    <property type="molecule type" value="Genomic_DNA"/>
</dbReference>
<evidence type="ECO:0000256" key="1">
    <source>
        <dbReference type="ARBA" id="ARBA00022801"/>
    </source>
</evidence>
<organism evidence="6 7">
    <name type="scientific">Sphingobium terrigena</name>
    <dbReference type="NCBI Taxonomy" id="2304063"/>
    <lineage>
        <taxon>Bacteria</taxon>
        <taxon>Pseudomonadati</taxon>
        <taxon>Pseudomonadota</taxon>
        <taxon>Alphaproteobacteria</taxon>
        <taxon>Sphingomonadales</taxon>
        <taxon>Sphingomonadaceae</taxon>
        <taxon>Sphingobium</taxon>
    </lineage>
</organism>
<keyword evidence="3 4" id="KW-0443">Lipid metabolism</keyword>
<dbReference type="PANTHER" id="PTHR14226">
    <property type="entry name" value="NEUROPATHY TARGET ESTERASE/SWISS CHEESE D.MELANOGASTER"/>
    <property type="match status" value="1"/>
</dbReference>
<dbReference type="Proteomes" id="UP000283469">
    <property type="component" value="Unassembled WGS sequence"/>
</dbReference>
<feature type="short sequence motif" description="DGA/G" evidence="4">
    <location>
        <begin position="223"/>
        <end position="225"/>
    </location>
</feature>
<protein>
    <submittedName>
        <fullName evidence="6">Patatin-like phospholipase family protein</fullName>
    </submittedName>
</protein>
<sequence>MIPDQISDALAQGTGDPKDGVGLCLSGGGYRAMLFHVGSLWRLAELDALRDLTRISSVSGGSITAGVLALAWPKLLAEGLPAFIRDVAGPVRKLASVTIDERAILGGIVLPGSISAYVARAYAKHLFGDATLQHLPEEPRFIFNATNLETGSLFRFTRREIRDWRVGRIPAPEVKLADAVAASSAFPPILSPFILDVAPGDFDDPLPGELSADAFRSDISLTDGGVYDNLGLQQVWGRCRTVLVSDAGGHIADDPSPPGDWARQSTRVLEVIDQQVRNLRMIQVVGSLKEKKRLGAFWSVRTDIADYTLADALACPVEETTRLAAVPTRLRRLEARQQERLINWGYAVADAGIRRYWQPQAAIPAGFPYPEAGIG</sequence>
<dbReference type="PROSITE" id="PS51635">
    <property type="entry name" value="PNPLA"/>
    <property type="match status" value="1"/>
</dbReference>
<feature type="domain" description="PNPLA" evidence="5">
    <location>
        <begin position="24"/>
        <end position="236"/>
    </location>
</feature>
<proteinExistence type="predicted"/>
<evidence type="ECO:0000313" key="7">
    <source>
        <dbReference type="Proteomes" id="UP000283469"/>
    </source>
</evidence>
<comment type="caution">
    <text evidence="6">The sequence shown here is derived from an EMBL/GenBank/DDBJ whole genome shotgun (WGS) entry which is preliminary data.</text>
</comment>
<dbReference type="AlphaFoldDB" id="A0A418YQC5"/>
<dbReference type="InterPro" id="IPR002641">
    <property type="entry name" value="PNPLA_dom"/>
</dbReference>
<evidence type="ECO:0000256" key="2">
    <source>
        <dbReference type="ARBA" id="ARBA00022963"/>
    </source>
</evidence>
<dbReference type="Pfam" id="PF01734">
    <property type="entry name" value="Patatin"/>
    <property type="match status" value="1"/>
</dbReference>
<dbReference type="GO" id="GO:0016787">
    <property type="term" value="F:hydrolase activity"/>
    <property type="evidence" value="ECO:0007669"/>
    <property type="project" value="UniProtKB-UniRule"/>
</dbReference>